<dbReference type="EMBL" id="JABCKV010000016">
    <property type="protein sequence ID" value="KAG5646844.1"/>
    <property type="molecule type" value="Genomic_DNA"/>
</dbReference>
<comment type="caution">
    <text evidence="3">The sequence shown here is derived from an EMBL/GenBank/DDBJ whole genome shotgun (WGS) entry which is preliminary data.</text>
</comment>
<evidence type="ECO:0000313" key="3">
    <source>
        <dbReference type="EMBL" id="KAG5646844.1"/>
    </source>
</evidence>
<reference evidence="3" key="1">
    <citation type="submission" date="2020-07" db="EMBL/GenBank/DDBJ databases">
        <authorList>
            <person name="Nieuwenhuis M."/>
            <person name="Van De Peppel L.J.J."/>
        </authorList>
    </citation>
    <scope>NUCLEOTIDE SEQUENCE</scope>
    <source>
        <strain evidence="3">AP01</strain>
        <tissue evidence="3">Mycelium</tissue>
    </source>
</reference>
<keyword evidence="1" id="KW-0175">Coiled coil</keyword>
<accession>A0A9P7KEV7</accession>
<evidence type="ECO:0000256" key="2">
    <source>
        <dbReference type="SAM" id="MobiDB-lite"/>
    </source>
</evidence>
<evidence type="ECO:0000313" key="4">
    <source>
        <dbReference type="Proteomes" id="UP000775547"/>
    </source>
</evidence>
<dbReference type="AlphaFoldDB" id="A0A9P7KEV7"/>
<proteinExistence type="predicted"/>
<dbReference type="Proteomes" id="UP000775547">
    <property type="component" value="Unassembled WGS sequence"/>
</dbReference>
<keyword evidence="4" id="KW-1185">Reference proteome</keyword>
<feature type="region of interest" description="Disordered" evidence="2">
    <location>
        <begin position="1"/>
        <end position="42"/>
    </location>
</feature>
<dbReference type="OrthoDB" id="3008370at2759"/>
<sequence length="247" mass="28046">MDEPHRASASDLESLELPQRLSTTTGSSSTERRSWGDSSRSNGRYEEHQLFKLQLVATRKQLKHQEARAAKAEEELVQATAYLKRVNDARLVALQEAAKAKEELVLLEDVDLQRHDAQREASEAKTLARRLNRDLVVRAALEEGRRLGLQEGLERARAIALKQQDGDAEDEYYENEEAVDARSLLLQSSEDTHESSHSAPSEPPAPRWFWIALRPFTNPPHPPITPTFQFHPTAIFLRSTRTTSYIE</sequence>
<reference evidence="3" key="2">
    <citation type="submission" date="2021-10" db="EMBL/GenBank/DDBJ databases">
        <title>Phylogenomics reveals ancestral predisposition of the termite-cultivated fungus Termitomyces towards a domesticated lifestyle.</title>
        <authorList>
            <person name="Auxier B."/>
            <person name="Grum-Grzhimaylo A."/>
            <person name="Cardenas M.E."/>
            <person name="Lodge J.D."/>
            <person name="Laessoe T."/>
            <person name="Pedersen O."/>
            <person name="Smith M.E."/>
            <person name="Kuyper T.W."/>
            <person name="Franco-Molano E.A."/>
            <person name="Baroni T.J."/>
            <person name="Aanen D.K."/>
        </authorList>
    </citation>
    <scope>NUCLEOTIDE SEQUENCE</scope>
    <source>
        <strain evidence="3">AP01</strain>
        <tissue evidence="3">Mycelium</tissue>
    </source>
</reference>
<gene>
    <name evidence="3" type="ORF">DXG03_002221</name>
</gene>
<protein>
    <submittedName>
        <fullName evidence="3">Uncharacterized protein</fullName>
    </submittedName>
</protein>
<organism evidence="3 4">
    <name type="scientific">Asterophora parasitica</name>
    <dbReference type="NCBI Taxonomy" id="117018"/>
    <lineage>
        <taxon>Eukaryota</taxon>
        <taxon>Fungi</taxon>
        <taxon>Dikarya</taxon>
        <taxon>Basidiomycota</taxon>
        <taxon>Agaricomycotina</taxon>
        <taxon>Agaricomycetes</taxon>
        <taxon>Agaricomycetidae</taxon>
        <taxon>Agaricales</taxon>
        <taxon>Tricholomatineae</taxon>
        <taxon>Lyophyllaceae</taxon>
        <taxon>Asterophora</taxon>
    </lineage>
</organism>
<name>A0A9P7KEV7_9AGAR</name>
<evidence type="ECO:0000256" key="1">
    <source>
        <dbReference type="SAM" id="Coils"/>
    </source>
</evidence>
<feature type="coiled-coil region" evidence="1">
    <location>
        <begin position="55"/>
        <end position="134"/>
    </location>
</feature>